<name>A0A813ZT47_ADIRI</name>
<dbReference type="Proteomes" id="UP000663828">
    <property type="component" value="Unassembled WGS sequence"/>
</dbReference>
<accession>A0A813ZT47</accession>
<organism evidence="1 2">
    <name type="scientific">Adineta ricciae</name>
    <name type="common">Rotifer</name>
    <dbReference type="NCBI Taxonomy" id="249248"/>
    <lineage>
        <taxon>Eukaryota</taxon>
        <taxon>Metazoa</taxon>
        <taxon>Spiralia</taxon>
        <taxon>Gnathifera</taxon>
        <taxon>Rotifera</taxon>
        <taxon>Eurotatoria</taxon>
        <taxon>Bdelloidea</taxon>
        <taxon>Adinetida</taxon>
        <taxon>Adinetidae</taxon>
        <taxon>Adineta</taxon>
    </lineage>
</organism>
<sequence>MLLLVEVQNMLSIKSWPKTKEPASYQEIYNHVEHFGSECSQFIDIIEIDYYQGTTSTEIALSKDRITHRALSVITIQTWSRRLNQLRTIACSKDFCSAESTREFLNGERLIDSEIIALIERINSKIRQQFKVEIPVLIERLNDCMEMMKQYFLSFYQIESIQRIIENDQEEKLHAEDVPLSTLSRECLSYPFVFVLPRCYHRAREILNIFQTWLREDMIYTEFIERSLKSLDKKYREAKQAWELSKSQYSQIKYRTETRDTRLKKLEQTQLETDFFSKQQDYSSKCFKRQIYAMRLYELSHRLKNAHGNHTTIGKFQTGFKDLSKELPELESKIADDLCKTFSIVSKTIGRDWDRLYRELLFHPKRGQEELSNDLKIISRNGLRQIRRFDVIRAVQDNSIKCQDVSVSDLDEANIQTEDIEGLNQKLVLLFEKLRANGSTT</sequence>
<dbReference type="EMBL" id="CAJNOR010000399">
    <property type="protein sequence ID" value="CAF0902890.1"/>
    <property type="molecule type" value="Genomic_DNA"/>
</dbReference>
<dbReference type="AlphaFoldDB" id="A0A813ZT47"/>
<comment type="caution">
    <text evidence="1">The sequence shown here is derived from an EMBL/GenBank/DDBJ whole genome shotgun (WGS) entry which is preliminary data.</text>
</comment>
<gene>
    <name evidence="1" type="ORF">XAT740_LOCUS8120</name>
</gene>
<proteinExistence type="predicted"/>
<evidence type="ECO:0000313" key="1">
    <source>
        <dbReference type="EMBL" id="CAF0902890.1"/>
    </source>
</evidence>
<protein>
    <submittedName>
        <fullName evidence="1">Uncharacterized protein</fullName>
    </submittedName>
</protein>
<reference evidence="1" key="1">
    <citation type="submission" date="2021-02" db="EMBL/GenBank/DDBJ databases">
        <authorList>
            <person name="Nowell W R."/>
        </authorList>
    </citation>
    <scope>NUCLEOTIDE SEQUENCE</scope>
</reference>
<keyword evidence="2" id="KW-1185">Reference proteome</keyword>
<evidence type="ECO:0000313" key="2">
    <source>
        <dbReference type="Proteomes" id="UP000663828"/>
    </source>
</evidence>